<evidence type="ECO:0000313" key="3">
    <source>
        <dbReference type="Proteomes" id="UP000827092"/>
    </source>
</evidence>
<dbReference type="Proteomes" id="UP000827092">
    <property type="component" value="Unassembled WGS sequence"/>
</dbReference>
<evidence type="ECO:0000256" key="1">
    <source>
        <dbReference type="SAM" id="Phobius"/>
    </source>
</evidence>
<name>A0AAV6UZ09_9ARAC</name>
<dbReference type="EMBL" id="JAFNEN010000227">
    <property type="protein sequence ID" value="KAG8188893.1"/>
    <property type="molecule type" value="Genomic_DNA"/>
</dbReference>
<protein>
    <submittedName>
        <fullName evidence="2">Uncharacterized protein</fullName>
    </submittedName>
</protein>
<proteinExistence type="predicted"/>
<gene>
    <name evidence="2" type="ORF">JTE90_014950</name>
</gene>
<feature type="transmembrane region" description="Helical" evidence="1">
    <location>
        <begin position="18"/>
        <end position="36"/>
    </location>
</feature>
<reference evidence="2 3" key="1">
    <citation type="journal article" date="2022" name="Nat. Ecol. Evol.">
        <title>A masculinizing supergene underlies an exaggerated male reproductive morph in a spider.</title>
        <authorList>
            <person name="Hendrickx F."/>
            <person name="De Corte Z."/>
            <person name="Sonet G."/>
            <person name="Van Belleghem S.M."/>
            <person name="Kostlbacher S."/>
            <person name="Vangestel C."/>
        </authorList>
    </citation>
    <scope>NUCLEOTIDE SEQUENCE [LARGE SCALE GENOMIC DNA]</scope>
    <source>
        <strain evidence="2">W744_W776</strain>
    </source>
</reference>
<keyword evidence="1" id="KW-0812">Transmembrane</keyword>
<dbReference type="PROSITE" id="PS51257">
    <property type="entry name" value="PROKAR_LIPOPROTEIN"/>
    <property type="match status" value="1"/>
</dbReference>
<keyword evidence="1" id="KW-0472">Membrane</keyword>
<sequence>MSRAVAFFKRGLHEEPHLVYGAGFTVACWIGMYFAWRRNNKYDIHRRAWKRRYTVVREEDFDPSKQVHRIERRYPWF</sequence>
<keyword evidence="3" id="KW-1185">Reference proteome</keyword>
<evidence type="ECO:0000313" key="2">
    <source>
        <dbReference type="EMBL" id="KAG8188893.1"/>
    </source>
</evidence>
<comment type="caution">
    <text evidence="2">The sequence shown here is derived from an EMBL/GenBank/DDBJ whole genome shotgun (WGS) entry which is preliminary data.</text>
</comment>
<organism evidence="2 3">
    <name type="scientific">Oedothorax gibbosus</name>
    <dbReference type="NCBI Taxonomy" id="931172"/>
    <lineage>
        <taxon>Eukaryota</taxon>
        <taxon>Metazoa</taxon>
        <taxon>Ecdysozoa</taxon>
        <taxon>Arthropoda</taxon>
        <taxon>Chelicerata</taxon>
        <taxon>Arachnida</taxon>
        <taxon>Araneae</taxon>
        <taxon>Araneomorphae</taxon>
        <taxon>Entelegynae</taxon>
        <taxon>Araneoidea</taxon>
        <taxon>Linyphiidae</taxon>
        <taxon>Erigoninae</taxon>
        <taxon>Oedothorax</taxon>
    </lineage>
</organism>
<accession>A0AAV6UZ09</accession>
<dbReference type="AlphaFoldDB" id="A0AAV6UZ09"/>
<keyword evidence="1" id="KW-1133">Transmembrane helix</keyword>